<evidence type="ECO:0000313" key="10">
    <source>
        <dbReference type="EMBL" id="MBP2033847.1"/>
    </source>
</evidence>
<gene>
    <name evidence="10" type="ORF">J2Z42_002554</name>
</gene>
<dbReference type="InterPro" id="IPR035090">
    <property type="entry name" value="Pyridoxal_P_attach_site"/>
</dbReference>
<organism evidence="10 11">
    <name type="scientific">Clostridium algifaecis</name>
    <dbReference type="NCBI Taxonomy" id="1472040"/>
    <lineage>
        <taxon>Bacteria</taxon>
        <taxon>Bacillati</taxon>
        <taxon>Bacillota</taxon>
        <taxon>Clostridia</taxon>
        <taxon>Eubacteriales</taxon>
        <taxon>Clostridiaceae</taxon>
        <taxon>Clostridium</taxon>
    </lineage>
</organism>
<dbReference type="PROSITE" id="PS00102">
    <property type="entry name" value="PHOSPHORYLASE"/>
    <property type="match status" value="1"/>
</dbReference>
<dbReference type="Pfam" id="PF00343">
    <property type="entry name" value="Phosphorylase"/>
    <property type="match status" value="1"/>
</dbReference>
<name>A0ABS4KUZ5_9CLOT</name>
<comment type="function">
    <text evidence="9">Allosteric enzyme that catalyzes the rate-limiting step in glycogen catabolism, the phosphorolytic cleavage of glycogen to produce glucose-1-phosphate, and plays a central role in maintaining cellular and organismal glucose homeostasis.</text>
</comment>
<evidence type="ECO:0000256" key="3">
    <source>
        <dbReference type="ARBA" id="ARBA00006047"/>
    </source>
</evidence>
<dbReference type="SUPFAM" id="SSF53756">
    <property type="entry name" value="UDP-Glycosyltransferase/glycogen phosphorylase"/>
    <property type="match status" value="1"/>
</dbReference>
<dbReference type="InterPro" id="IPR011833">
    <property type="entry name" value="Glycg_phsphrylas"/>
</dbReference>
<evidence type="ECO:0000256" key="1">
    <source>
        <dbReference type="ARBA" id="ARBA00001275"/>
    </source>
</evidence>
<dbReference type="Proteomes" id="UP001519307">
    <property type="component" value="Unassembled WGS sequence"/>
</dbReference>
<dbReference type="InterPro" id="IPR000811">
    <property type="entry name" value="Glyco_trans_35"/>
</dbReference>
<keyword evidence="5 9" id="KW-0808">Transferase</keyword>
<protein>
    <recommendedName>
        <fullName evidence="9">Alpha-1,4 glucan phosphorylase</fullName>
        <ecNumber evidence="9">2.4.1.1</ecNumber>
    </recommendedName>
</protein>
<comment type="function">
    <text evidence="8">Phosphorylase is an important allosteric enzyme in carbohydrate metabolism. Enzymes from different sources differ in their regulatory mechanisms and in their natural substrates. However, all known phosphorylases share catalytic and structural properties.</text>
</comment>
<evidence type="ECO:0000256" key="9">
    <source>
        <dbReference type="RuleBase" id="RU000587"/>
    </source>
</evidence>
<evidence type="ECO:0000256" key="4">
    <source>
        <dbReference type="ARBA" id="ARBA00022676"/>
    </source>
</evidence>
<keyword evidence="6 9" id="KW-0663">Pyridoxal phosphate</keyword>
<keyword evidence="11" id="KW-1185">Reference proteome</keyword>
<comment type="catalytic activity">
    <reaction evidence="1 9">
        <text>[(1-&gt;4)-alpha-D-glucosyl](n) + phosphate = [(1-&gt;4)-alpha-D-glucosyl](n-1) + alpha-D-glucose 1-phosphate</text>
        <dbReference type="Rhea" id="RHEA:41732"/>
        <dbReference type="Rhea" id="RHEA-COMP:9584"/>
        <dbReference type="Rhea" id="RHEA-COMP:9586"/>
        <dbReference type="ChEBI" id="CHEBI:15444"/>
        <dbReference type="ChEBI" id="CHEBI:43474"/>
        <dbReference type="ChEBI" id="CHEBI:58601"/>
        <dbReference type="EC" id="2.4.1.1"/>
    </reaction>
</comment>
<evidence type="ECO:0000256" key="2">
    <source>
        <dbReference type="ARBA" id="ARBA00001933"/>
    </source>
</evidence>
<dbReference type="RefSeq" id="WP_209703101.1">
    <property type="nucleotide sequence ID" value="NZ_JAGGLM010000023.1"/>
</dbReference>
<reference evidence="10 11" key="1">
    <citation type="submission" date="2021-03" db="EMBL/GenBank/DDBJ databases">
        <title>Genomic Encyclopedia of Type Strains, Phase IV (KMG-IV): sequencing the most valuable type-strain genomes for metagenomic binning, comparative biology and taxonomic classification.</title>
        <authorList>
            <person name="Goeker M."/>
        </authorList>
    </citation>
    <scope>NUCLEOTIDE SEQUENCE [LARGE SCALE GENOMIC DNA]</scope>
    <source>
        <strain evidence="10 11">DSM 28783</strain>
    </source>
</reference>
<evidence type="ECO:0000313" key="11">
    <source>
        <dbReference type="Proteomes" id="UP001519307"/>
    </source>
</evidence>
<dbReference type="PANTHER" id="PTHR11468:SF3">
    <property type="entry name" value="GLYCOGEN PHOSPHORYLASE, LIVER FORM"/>
    <property type="match status" value="1"/>
</dbReference>
<dbReference type="EC" id="2.4.1.1" evidence="9"/>
<dbReference type="PIRSF" id="PIRSF000460">
    <property type="entry name" value="Pprylas_GlgP"/>
    <property type="match status" value="1"/>
</dbReference>
<dbReference type="Gene3D" id="3.40.50.2000">
    <property type="entry name" value="Glycogen Phosphorylase B"/>
    <property type="match status" value="2"/>
</dbReference>
<evidence type="ECO:0000256" key="6">
    <source>
        <dbReference type="ARBA" id="ARBA00022898"/>
    </source>
</evidence>
<dbReference type="GO" id="GO:0004645">
    <property type="term" value="F:1,4-alpha-oligoglucan phosphorylase activity"/>
    <property type="evidence" value="ECO:0007669"/>
    <property type="project" value="UniProtKB-EC"/>
</dbReference>
<evidence type="ECO:0000256" key="7">
    <source>
        <dbReference type="ARBA" id="ARBA00023277"/>
    </source>
</evidence>
<dbReference type="EMBL" id="JAGGLM010000023">
    <property type="protein sequence ID" value="MBP2033847.1"/>
    <property type="molecule type" value="Genomic_DNA"/>
</dbReference>
<keyword evidence="7 9" id="KW-0119">Carbohydrate metabolism</keyword>
<keyword evidence="4 9" id="KW-0328">Glycosyltransferase</keyword>
<comment type="similarity">
    <text evidence="3 9">Belongs to the glycogen phosphorylase family.</text>
</comment>
<evidence type="ECO:0000256" key="8">
    <source>
        <dbReference type="ARBA" id="ARBA00025174"/>
    </source>
</evidence>
<evidence type="ECO:0000256" key="5">
    <source>
        <dbReference type="ARBA" id="ARBA00022679"/>
    </source>
</evidence>
<sequence length="812" mass="93749">MLNIDKETFKSDYIQKFIEIHGKDLEEGTDYNKYEALASLIRDYVAKMWIDTNKRYKENKSKQVYYFSMEFLLGRLLGSNLLNLGINDLCREGLNELGIDLTKLEYLEEDQGLGNGGLGRLAACFLDSMASLGISGHGCGIRYKHGFFNQKIINFSQVEVPDDWLKRGNLWEIKKSDKARIVKFGGEVKVEYIDGNLKFHHVNYEKVQAVPYDMPIVGYKNNVVNTLRLWSAEPLSNEFDFSSFNRGDFKKAMEYKDSVEAISQVLYPDDSFYEGKLLRLKQEYFFVSAGIQSIIHHFKSTGGNIKELDEKIAIHMNDTHPTLAVPELMRILVDEEGIGWDNAWRMTNNIMSYTNHTILAEALEKWPVDMFKKLLPRIFMIIQEIDRRFCEGLRNKYPGQWDKINKMQIINGGFVKMANLAIVGSHSVNGVAKLHTEILKKQEMSDFYYCYPNKFNNKTNGITHRRWLMIANPQLTELLKKTIGDSFITHPTDMINFQKFAKDSGVQEELKRIKNRNKKKLADYIYKVQGIRVDEESMFDVQVKRLHAYKRQTLNCIRIMDLYNRLLDNPNLDIVPRTFIFAGKSAPGYYLAKDIITLINTVANKINNDNRVNKKIKVVFMENYRVSLAETIIPAADLSEQISTTTKEASGTSNMKFMMNGAVTIATLDGANVEIRDEVGDDNIVIFGLTEREVLNYYKNGGYNSQKLINNDDRIKKIINSLIDGTYSKDTNKFKSIYQNLVTYNDEFFVIKDFYSYLEAQKKVDDLYRNTSRWQEMCAVNIAHSGIFSSDRTIKEYATGIWGSKCMYENLQ</sequence>
<dbReference type="PANTHER" id="PTHR11468">
    <property type="entry name" value="GLYCOGEN PHOSPHORYLASE"/>
    <property type="match status" value="1"/>
</dbReference>
<comment type="caution">
    <text evidence="10">The sequence shown here is derived from an EMBL/GenBank/DDBJ whole genome shotgun (WGS) entry which is preliminary data.</text>
</comment>
<dbReference type="CDD" id="cd04300">
    <property type="entry name" value="GT35_Glycogen_Phosphorylase"/>
    <property type="match status" value="1"/>
</dbReference>
<proteinExistence type="inferred from homology"/>
<dbReference type="NCBIfam" id="TIGR02093">
    <property type="entry name" value="P_ylase"/>
    <property type="match status" value="1"/>
</dbReference>
<comment type="cofactor">
    <cofactor evidence="2 9">
        <name>pyridoxal 5'-phosphate</name>
        <dbReference type="ChEBI" id="CHEBI:597326"/>
    </cofactor>
</comment>
<accession>A0ABS4KUZ5</accession>